<dbReference type="PANTHER" id="PTHR40124">
    <property type="match status" value="1"/>
</dbReference>
<evidence type="ECO:0000256" key="1">
    <source>
        <dbReference type="SAM" id="SignalP"/>
    </source>
</evidence>
<dbReference type="PANTHER" id="PTHR40124:SF1">
    <property type="entry name" value="DISAGGREGATASE RELATED REPEAT PROTEIN"/>
    <property type="match status" value="1"/>
</dbReference>
<evidence type="ECO:0000313" key="5">
    <source>
        <dbReference type="Proteomes" id="UP000318081"/>
    </source>
</evidence>
<keyword evidence="5" id="KW-1185">Reference proteome</keyword>
<dbReference type="InterPro" id="IPR011429">
    <property type="entry name" value="Cyt_c_Planctomycete-type"/>
</dbReference>
<dbReference type="Pfam" id="PF21294">
    <property type="entry name" value="Polysacc_lyase_14"/>
    <property type="match status" value="1"/>
</dbReference>
<evidence type="ECO:0000259" key="3">
    <source>
        <dbReference type="Pfam" id="PF21294"/>
    </source>
</evidence>
<organism evidence="4 5">
    <name type="scientific">Stieleria magnilauensis</name>
    <dbReference type="NCBI Taxonomy" id="2527963"/>
    <lineage>
        <taxon>Bacteria</taxon>
        <taxon>Pseudomonadati</taxon>
        <taxon>Planctomycetota</taxon>
        <taxon>Planctomycetia</taxon>
        <taxon>Pirellulales</taxon>
        <taxon>Pirellulaceae</taxon>
        <taxon>Stieleria</taxon>
    </lineage>
</organism>
<sequence length="627" mass="69939">MRTRPIVALAACCFLAPLLPAADSPEQEAFFETKIRPVLVEHCYQCHSATSKEPEGGLLLDTREGIRCGGDTGDAVVPGELNDSLILNALRYETVEMPNAFPKIFLPRKSSYQKNFPTHCLDSLIQLMHFARHVLLLVAIAIAVPALAERADWVEGSSVQNDGANREHYNRAALLPWHHFMGDWRDANDTEQGDVAYAVSEVIDDDTRKSVRWDVTTLVKDWTANRFPNKGLFLRVTDGRGRIVFASRESPDAPLRPVLEVNGEGGIITLAATADTYLTASTYRCQGQADQLRVSVAPEHLLVRFDSDQLAALGAISAATLVLHATEQYGSATISVFRCGQGHDEPPTPPVLGLAAKYQDDRGIQADPDVVFATGFEREDWHDEWTVAEPKDKIDTIAADTTFQYFDALQGRALRSRIAKGALTALNTTYKFGQETGAEPEAIYFRYYLRLGDDWNQTLQGGKMPGISGTYNRGGWGGRKSDGINGWSARGLFRMTVPDGNPLGATTPVGFYCYHADMEGSYGTNWIWNKDYRGYLQRNRWYAIEQYCRLNTPGEKDGVLKAWVDGRMAFEKTDIRFRLTDELKIEQVWMNVYHGGKLASPHDQHVFIDNVVIARRYIGPMVTSSNR</sequence>
<dbReference type="InterPro" id="IPR048958">
    <property type="entry name" value="Polysacc_lyase_14"/>
</dbReference>
<dbReference type="Gene3D" id="2.60.120.200">
    <property type="match status" value="1"/>
</dbReference>
<keyword evidence="1" id="KW-0732">Signal</keyword>
<dbReference type="Proteomes" id="UP000318081">
    <property type="component" value="Chromosome"/>
</dbReference>
<feature type="domain" description="Polysaccharide lyase 14" evidence="3">
    <location>
        <begin position="436"/>
        <end position="610"/>
    </location>
</feature>
<dbReference type="NCBIfam" id="NF033679">
    <property type="entry name" value="DNRLRE_dom"/>
    <property type="match status" value="1"/>
</dbReference>
<feature type="signal peptide" evidence="1">
    <location>
        <begin position="1"/>
        <end position="21"/>
    </location>
</feature>
<accession>A0ABX5Y4H8</accession>
<feature type="domain" description="Cytochrome C Planctomycete-type" evidence="2">
    <location>
        <begin position="43"/>
        <end position="98"/>
    </location>
</feature>
<feature type="chain" id="PRO_5046286324" evidence="1">
    <location>
        <begin position="22"/>
        <end position="627"/>
    </location>
</feature>
<gene>
    <name evidence="4" type="ORF">TBK1r_74640</name>
</gene>
<dbReference type="EMBL" id="CP036432">
    <property type="protein sequence ID" value="QDV88431.1"/>
    <property type="molecule type" value="Genomic_DNA"/>
</dbReference>
<evidence type="ECO:0000313" key="4">
    <source>
        <dbReference type="EMBL" id="QDV88431.1"/>
    </source>
</evidence>
<protein>
    <submittedName>
        <fullName evidence="4">Planctomycete cytochrome C</fullName>
    </submittedName>
</protein>
<proteinExistence type="predicted"/>
<dbReference type="Pfam" id="PF07635">
    <property type="entry name" value="PSCyt1"/>
    <property type="match status" value="1"/>
</dbReference>
<dbReference type="RefSeq" id="WP_419580715.1">
    <property type="nucleotide sequence ID" value="NZ_CP036432.1"/>
</dbReference>
<evidence type="ECO:0000259" key="2">
    <source>
        <dbReference type="Pfam" id="PF07635"/>
    </source>
</evidence>
<name>A0ABX5Y4H8_9BACT</name>
<reference evidence="4 5" key="1">
    <citation type="submission" date="2019-02" db="EMBL/GenBank/DDBJ databases">
        <title>Deep-cultivation of Planctomycetes and their phenomic and genomic characterization uncovers novel biology.</title>
        <authorList>
            <person name="Wiegand S."/>
            <person name="Jogler M."/>
            <person name="Boedeker C."/>
            <person name="Pinto D."/>
            <person name="Vollmers J."/>
            <person name="Rivas-Marin E."/>
            <person name="Kohn T."/>
            <person name="Peeters S.H."/>
            <person name="Heuer A."/>
            <person name="Rast P."/>
            <person name="Oberbeckmann S."/>
            <person name="Bunk B."/>
            <person name="Jeske O."/>
            <person name="Meyerdierks A."/>
            <person name="Storesund J.E."/>
            <person name="Kallscheuer N."/>
            <person name="Luecker S."/>
            <person name="Lage O.M."/>
            <person name="Pohl T."/>
            <person name="Merkel B.J."/>
            <person name="Hornburger P."/>
            <person name="Mueller R.-W."/>
            <person name="Bruemmer F."/>
            <person name="Labrenz M."/>
            <person name="Spormann A.M."/>
            <person name="Op den Camp H."/>
            <person name="Overmann J."/>
            <person name="Amann R."/>
            <person name="Jetten M.S.M."/>
            <person name="Mascher T."/>
            <person name="Medema M.H."/>
            <person name="Devos D.P."/>
            <person name="Kaster A.-K."/>
            <person name="Ovreas L."/>
            <person name="Rohde M."/>
            <person name="Galperin M.Y."/>
            <person name="Jogler C."/>
        </authorList>
    </citation>
    <scope>NUCLEOTIDE SEQUENCE [LARGE SCALE GENOMIC DNA]</scope>
    <source>
        <strain evidence="4 5">TBK1r</strain>
    </source>
</reference>